<dbReference type="AlphaFoldDB" id="A0A371EYG0"/>
<dbReference type="Proteomes" id="UP000257109">
    <property type="component" value="Unassembled WGS sequence"/>
</dbReference>
<dbReference type="GO" id="GO:0003676">
    <property type="term" value="F:nucleic acid binding"/>
    <property type="evidence" value="ECO:0007669"/>
    <property type="project" value="InterPro"/>
</dbReference>
<dbReference type="InterPro" id="IPR050951">
    <property type="entry name" value="Retrovirus_Pol_polyprotein"/>
</dbReference>
<dbReference type="PANTHER" id="PTHR37984:SF5">
    <property type="entry name" value="PROTEIN NYNRIN-LIKE"/>
    <property type="match status" value="1"/>
</dbReference>
<dbReference type="InterPro" id="IPR012337">
    <property type="entry name" value="RNaseH-like_sf"/>
</dbReference>
<feature type="non-terminal residue" evidence="2">
    <location>
        <position position="1"/>
    </location>
</feature>
<dbReference type="OrthoDB" id="1432876at2759"/>
<keyword evidence="3" id="KW-1185">Reference proteome</keyword>
<gene>
    <name evidence="2" type="ORF">CR513_49622</name>
</gene>
<comment type="caution">
    <text evidence="2">The sequence shown here is derived from an EMBL/GenBank/DDBJ whole genome shotgun (WGS) entry which is preliminary data.</text>
</comment>
<sequence length="222" mass="25899">MTHAMPWYPEIYNFLMESTYPLGASKATKERLESDAKYYICDDLYLWRLCNDQVYFGIRNLIGPPLLSCSSRRRPLWIRSNSSESLRLWAILAHYFLRRTYLCLSLRTMLESRNGNKPKVRNAPVAYSLIMFQDGWRLGPSKLMTLKFSVPKALINDQGTHFCNHAMATLLEKYGVVHQVATAFHPQTNDQAEVFNREIKKLLQKMENPSQNDWCRLLEDAL</sequence>
<dbReference type="EMBL" id="QJKJ01011476">
    <property type="protein sequence ID" value="RDX71068.1"/>
    <property type="molecule type" value="Genomic_DNA"/>
</dbReference>
<protein>
    <recommendedName>
        <fullName evidence="1">Integrase catalytic domain-containing protein</fullName>
    </recommendedName>
</protein>
<dbReference type="InterPro" id="IPR036397">
    <property type="entry name" value="RNaseH_sf"/>
</dbReference>
<dbReference type="SUPFAM" id="SSF53098">
    <property type="entry name" value="Ribonuclease H-like"/>
    <property type="match status" value="1"/>
</dbReference>
<proteinExistence type="predicted"/>
<dbReference type="GO" id="GO:0015074">
    <property type="term" value="P:DNA integration"/>
    <property type="evidence" value="ECO:0007669"/>
    <property type="project" value="InterPro"/>
</dbReference>
<dbReference type="PANTHER" id="PTHR37984">
    <property type="entry name" value="PROTEIN CBG26694"/>
    <property type="match status" value="1"/>
</dbReference>
<dbReference type="InterPro" id="IPR001584">
    <property type="entry name" value="Integrase_cat-core"/>
</dbReference>
<organism evidence="2 3">
    <name type="scientific">Mucuna pruriens</name>
    <name type="common">Velvet bean</name>
    <name type="synonym">Dolichos pruriens</name>
    <dbReference type="NCBI Taxonomy" id="157652"/>
    <lineage>
        <taxon>Eukaryota</taxon>
        <taxon>Viridiplantae</taxon>
        <taxon>Streptophyta</taxon>
        <taxon>Embryophyta</taxon>
        <taxon>Tracheophyta</taxon>
        <taxon>Spermatophyta</taxon>
        <taxon>Magnoliopsida</taxon>
        <taxon>eudicotyledons</taxon>
        <taxon>Gunneridae</taxon>
        <taxon>Pentapetalae</taxon>
        <taxon>rosids</taxon>
        <taxon>fabids</taxon>
        <taxon>Fabales</taxon>
        <taxon>Fabaceae</taxon>
        <taxon>Papilionoideae</taxon>
        <taxon>50 kb inversion clade</taxon>
        <taxon>NPAAA clade</taxon>
        <taxon>indigoferoid/millettioid clade</taxon>
        <taxon>Phaseoleae</taxon>
        <taxon>Mucuna</taxon>
    </lineage>
</organism>
<dbReference type="PROSITE" id="PS50994">
    <property type="entry name" value="INTEGRASE"/>
    <property type="match status" value="1"/>
</dbReference>
<evidence type="ECO:0000259" key="1">
    <source>
        <dbReference type="PROSITE" id="PS50994"/>
    </source>
</evidence>
<dbReference type="Gene3D" id="3.30.420.10">
    <property type="entry name" value="Ribonuclease H-like superfamily/Ribonuclease H"/>
    <property type="match status" value="1"/>
</dbReference>
<accession>A0A371EYG0</accession>
<evidence type="ECO:0000313" key="3">
    <source>
        <dbReference type="Proteomes" id="UP000257109"/>
    </source>
</evidence>
<evidence type="ECO:0000313" key="2">
    <source>
        <dbReference type="EMBL" id="RDX71068.1"/>
    </source>
</evidence>
<reference evidence="2" key="1">
    <citation type="submission" date="2018-05" db="EMBL/GenBank/DDBJ databases">
        <title>Draft genome of Mucuna pruriens seed.</title>
        <authorList>
            <person name="Nnadi N.E."/>
            <person name="Vos R."/>
            <person name="Hasami M.H."/>
            <person name="Devisetty U.K."/>
            <person name="Aguiy J.C."/>
        </authorList>
    </citation>
    <scope>NUCLEOTIDE SEQUENCE [LARGE SCALE GENOMIC DNA]</scope>
    <source>
        <strain evidence="2">JCA_2017</strain>
    </source>
</reference>
<name>A0A371EYG0_MUCPR</name>
<feature type="domain" description="Integrase catalytic" evidence="1">
    <location>
        <begin position="143"/>
        <end position="222"/>
    </location>
</feature>